<evidence type="ECO:0000256" key="1">
    <source>
        <dbReference type="ARBA" id="ARBA00025733"/>
    </source>
</evidence>
<dbReference type="GO" id="GO:0051087">
    <property type="term" value="F:protein-folding chaperone binding"/>
    <property type="evidence" value="ECO:0007669"/>
    <property type="project" value="TreeGrafter"/>
</dbReference>
<dbReference type="InterPro" id="IPR008978">
    <property type="entry name" value="HSP20-like_chaperone"/>
</dbReference>
<dbReference type="Gene3D" id="2.60.40.790">
    <property type="match status" value="1"/>
</dbReference>
<keyword evidence="5" id="KW-1185">Reference proteome</keyword>
<feature type="compositionally biased region" description="Gly residues" evidence="2">
    <location>
        <begin position="201"/>
        <end position="210"/>
    </location>
</feature>
<dbReference type="SUPFAM" id="SSF49764">
    <property type="entry name" value="HSP20-like chaperones"/>
    <property type="match status" value="1"/>
</dbReference>
<dbReference type="EMBL" id="VDMD01000004">
    <property type="protein sequence ID" value="TRM65645.1"/>
    <property type="molecule type" value="Genomic_DNA"/>
</dbReference>
<dbReference type="OrthoDB" id="1564555at2759"/>
<dbReference type="Proteomes" id="UP000320762">
    <property type="component" value="Unassembled WGS sequence"/>
</dbReference>
<feature type="domain" description="CS" evidence="3">
    <location>
        <begin position="4"/>
        <end position="108"/>
    </location>
</feature>
<gene>
    <name evidence="4" type="ORF">BD626DRAFT_427145</name>
</gene>
<feature type="compositionally biased region" description="Acidic residues" evidence="2">
    <location>
        <begin position="213"/>
        <end position="225"/>
    </location>
</feature>
<dbReference type="Pfam" id="PF04969">
    <property type="entry name" value="CS"/>
    <property type="match status" value="1"/>
</dbReference>
<evidence type="ECO:0000256" key="2">
    <source>
        <dbReference type="SAM" id="MobiDB-lite"/>
    </source>
</evidence>
<accession>A0A550CLF2</accession>
<dbReference type="PROSITE" id="PS51203">
    <property type="entry name" value="CS"/>
    <property type="match status" value="1"/>
</dbReference>
<sequence length="236" mass="25073">MSSTLHPEVLWAQRSSETEDAQNVLFVTINLPDIQKDSLKFDLQPTKVSFAAKAGDAAKGIQEKDYAFDLDFFAEIDPEASSHKLTTRSLVLNLRKKEKQAEYWPRLTKEKVRSQFIKTDFSKWVDEDEQEGEAAPAEDEDFMGGMPGGMGGMPGMGGMGGMPGMGGMGGMPGMGGMGGMPGMEGMGGMDMEKLMAQMGQMGAGGAGPSGSGADDDDDDDSDDDGPPPLEEAEPAK</sequence>
<feature type="region of interest" description="Disordered" evidence="2">
    <location>
        <begin position="125"/>
        <end position="144"/>
    </location>
</feature>
<dbReference type="GO" id="GO:0006457">
    <property type="term" value="P:protein folding"/>
    <property type="evidence" value="ECO:0007669"/>
    <property type="project" value="TreeGrafter"/>
</dbReference>
<comment type="similarity">
    <text evidence="1">Belongs to the p23/wos2 family.</text>
</comment>
<dbReference type="GO" id="GO:0051131">
    <property type="term" value="P:chaperone-mediated protein complex assembly"/>
    <property type="evidence" value="ECO:0007669"/>
    <property type="project" value="TreeGrafter"/>
</dbReference>
<dbReference type="GO" id="GO:0005634">
    <property type="term" value="C:nucleus"/>
    <property type="evidence" value="ECO:0007669"/>
    <property type="project" value="TreeGrafter"/>
</dbReference>
<dbReference type="PANTHER" id="PTHR22932:SF1">
    <property type="entry name" value="CO-CHAPERONE PROTEIN DAF-41"/>
    <property type="match status" value="1"/>
</dbReference>
<dbReference type="PANTHER" id="PTHR22932">
    <property type="entry name" value="TELOMERASE-BINDING PROTEIN P23 HSP90 CO-CHAPERONE"/>
    <property type="match status" value="1"/>
</dbReference>
<dbReference type="InterPro" id="IPR045250">
    <property type="entry name" value="p23-like"/>
</dbReference>
<proteinExistence type="inferred from homology"/>
<dbReference type="AlphaFoldDB" id="A0A550CLF2"/>
<evidence type="ECO:0000313" key="4">
    <source>
        <dbReference type="EMBL" id="TRM65645.1"/>
    </source>
</evidence>
<evidence type="ECO:0000313" key="5">
    <source>
        <dbReference type="Proteomes" id="UP000320762"/>
    </source>
</evidence>
<feature type="compositionally biased region" description="Acidic residues" evidence="2">
    <location>
        <begin position="126"/>
        <end position="142"/>
    </location>
</feature>
<dbReference type="FunFam" id="2.60.40.790:FF:000013">
    <property type="entry name" value="Very-long-chain (3R)-3-hydroxyacyl-CoA dehydratase"/>
    <property type="match status" value="1"/>
</dbReference>
<dbReference type="GO" id="GO:0051879">
    <property type="term" value="F:Hsp90 protein binding"/>
    <property type="evidence" value="ECO:0007669"/>
    <property type="project" value="InterPro"/>
</dbReference>
<evidence type="ECO:0000259" key="3">
    <source>
        <dbReference type="PROSITE" id="PS51203"/>
    </source>
</evidence>
<comment type="caution">
    <text evidence="4">The sequence shown here is derived from an EMBL/GenBank/DDBJ whole genome shotgun (WGS) entry which is preliminary data.</text>
</comment>
<name>A0A550CLF2_9AGAR</name>
<dbReference type="STRING" id="97359.A0A550CLF2"/>
<organism evidence="4 5">
    <name type="scientific">Schizophyllum amplum</name>
    <dbReference type="NCBI Taxonomy" id="97359"/>
    <lineage>
        <taxon>Eukaryota</taxon>
        <taxon>Fungi</taxon>
        <taxon>Dikarya</taxon>
        <taxon>Basidiomycota</taxon>
        <taxon>Agaricomycotina</taxon>
        <taxon>Agaricomycetes</taxon>
        <taxon>Agaricomycetidae</taxon>
        <taxon>Agaricales</taxon>
        <taxon>Schizophyllaceae</taxon>
        <taxon>Schizophyllum</taxon>
    </lineage>
</organism>
<dbReference type="GO" id="GO:0005829">
    <property type="term" value="C:cytosol"/>
    <property type="evidence" value="ECO:0007669"/>
    <property type="project" value="TreeGrafter"/>
</dbReference>
<dbReference type="InterPro" id="IPR007052">
    <property type="entry name" value="CS_dom"/>
</dbReference>
<feature type="region of interest" description="Disordered" evidence="2">
    <location>
        <begin position="196"/>
        <end position="236"/>
    </location>
</feature>
<reference evidence="4 5" key="1">
    <citation type="journal article" date="2019" name="New Phytol.">
        <title>Comparative genomics reveals unique wood-decay strategies and fruiting body development in the Schizophyllaceae.</title>
        <authorList>
            <person name="Almasi E."/>
            <person name="Sahu N."/>
            <person name="Krizsan K."/>
            <person name="Balint B."/>
            <person name="Kovacs G.M."/>
            <person name="Kiss B."/>
            <person name="Cseklye J."/>
            <person name="Drula E."/>
            <person name="Henrissat B."/>
            <person name="Nagy I."/>
            <person name="Chovatia M."/>
            <person name="Adam C."/>
            <person name="LaButti K."/>
            <person name="Lipzen A."/>
            <person name="Riley R."/>
            <person name="Grigoriev I.V."/>
            <person name="Nagy L.G."/>
        </authorList>
    </citation>
    <scope>NUCLEOTIDE SEQUENCE [LARGE SCALE GENOMIC DNA]</scope>
    <source>
        <strain evidence="4 5">NL-1724</strain>
    </source>
</reference>
<protein>
    <submittedName>
        <fullName evidence="4">HSP20-like chaperone</fullName>
    </submittedName>
</protein>
<dbReference type="CDD" id="cd06465">
    <property type="entry name" value="p23_hB-ind1_like"/>
    <property type="match status" value="1"/>
</dbReference>